<sequence length="229" mass="25454">MRRVRTPPIRPLRTRGTGLIGSSMTTQASAMANHWWWRPGWQVGRRFYTWHLTFEEQPDVRRLVSAYRDALLGLDGLDPIPDRWLHLTMQGMGFVGEIDERDVTSIVDAARTRLAEVPAFDVRFRAPVVTPEAVETFAEPSEPVVAVRHAIRAAIGDVLPEVPESADGFKPHVSVAYSSSDGPATPVVEAIAAADVPPATARITSAELIVLHRDNRMYEWEPFARVPLG</sequence>
<dbReference type="HOGENOM" id="CLU_103761_0_0_11"/>
<organism evidence="1 2">
    <name type="scientific">Streptomyces himastatinicus ATCC 53653</name>
    <dbReference type="NCBI Taxonomy" id="457427"/>
    <lineage>
        <taxon>Bacteria</taxon>
        <taxon>Bacillati</taxon>
        <taxon>Actinomycetota</taxon>
        <taxon>Actinomycetes</taxon>
        <taxon>Kitasatosporales</taxon>
        <taxon>Streptomycetaceae</taxon>
        <taxon>Streptomyces</taxon>
        <taxon>Streptomyces violaceusniger group</taxon>
    </lineage>
</organism>
<accession>D9WPP6</accession>
<keyword evidence="2" id="KW-1185">Reference proteome</keyword>
<protein>
    <recommendedName>
        <fullName evidence="3">2'-5' RNA ligase family protein</fullName>
    </recommendedName>
</protein>
<dbReference type="Gene3D" id="3.90.1140.10">
    <property type="entry name" value="Cyclic phosphodiesterase"/>
    <property type="match status" value="1"/>
</dbReference>
<reference evidence="1 2" key="1">
    <citation type="submission" date="2009-02" db="EMBL/GenBank/DDBJ databases">
        <title>Annotation of Streptomyces hygroscopicus strain ATCC 53653.</title>
        <authorList>
            <consortium name="The Broad Institute Genome Sequencing Platform"/>
            <consortium name="Broad Institute Microbial Sequencing Center"/>
            <person name="Fischbach M."/>
            <person name="Godfrey P."/>
            <person name="Ward D."/>
            <person name="Young S."/>
            <person name="Zeng Q."/>
            <person name="Koehrsen M."/>
            <person name="Alvarado L."/>
            <person name="Berlin A.M."/>
            <person name="Bochicchio J."/>
            <person name="Borenstein D."/>
            <person name="Chapman S.B."/>
            <person name="Chen Z."/>
            <person name="Engels R."/>
            <person name="Freedman E."/>
            <person name="Gellesch M."/>
            <person name="Goldberg J."/>
            <person name="Griggs A."/>
            <person name="Gujja S."/>
            <person name="Heilman E.R."/>
            <person name="Heiman D.I."/>
            <person name="Hepburn T.A."/>
            <person name="Howarth C."/>
            <person name="Jen D."/>
            <person name="Larson L."/>
            <person name="Lewis B."/>
            <person name="Mehta T."/>
            <person name="Park D."/>
            <person name="Pearson M."/>
            <person name="Richards J."/>
            <person name="Roberts A."/>
            <person name="Saif S."/>
            <person name="Shea T.D."/>
            <person name="Shenoy N."/>
            <person name="Sisk P."/>
            <person name="Stolte C."/>
            <person name="Sykes S.N."/>
            <person name="Thomson T."/>
            <person name="Walk T."/>
            <person name="White J."/>
            <person name="Yandava C."/>
            <person name="Straight P."/>
            <person name="Clardy J."/>
            <person name="Hung D."/>
            <person name="Kolter R."/>
            <person name="Mekalanos J."/>
            <person name="Walker S."/>
            <person name="Walsh C.T."/>
            <person name="Wieland-Brown L.C."/>
            <person name="Haas B."/>
            <person name="Nusbaum C."/>
            <person name="Birren B."/>
        </authorList>
    </citation>
    <scope>NUCLEOTIDE SEQUENCE [LARGE SCALE GENOMIC DNA]</scope>
    <source>
        <strain evidence="1 2">ATCC 53653</strain>
    </source>
</reference>
<dbReference type="Proteomes" id="UP000003963">
    <property type="component" value="Unassembled WGS sequence"/>
</dbReference>
<dbReference type="EMBL" id="GG657754">
    <property type="protein sequence ID" value="EFL23900.1"/>
    <property type="molecule type" value="Genomic_DNA"/>
</dbReference>
<evidence type="ECO:0000313" key="1">
    <source>
        <dbReference type="EMBL" id="EFL23900.1"/>
    </source>
</evidence>
<dbReference type="InterPro" id="IPR009097">
    <property type="entry name" value="Cyclic_Pdiesterase"/>
</dbReference>
<dbReference type="SUPFAM" id="SSF55144">
    <property type="entry name" value="LigT-like"/>
    <property type="match status" value="1"/>
</dbReference>
<gene>
    <name evidence="1" type="ORF">SSOG_03614</name>
</gene>
<name>D9WPP6_9ACTN</name>
<dbReference type="AlphaFoldDB" id="D9WPP6"/>
<dbReference type="Pfam" id="PF13563">
    <property type="entry name" value="2_5_RNA_ligase2"/>
    <property type="match status" value="1"/>
</dbReference>
<proteinExistence type="predicted"/>
<evidence type="ECO:0000313" key="2">
    <source>
        <dbReference type="Proteomes" id="UP000003963"/>
    </source>
</evidence>
<dbReference type="STRING" id="457427.SSOG_03614"/>
<evidence type="ECO:0008006" key="3">
    <source>
        <dbReference type="Google" id="ProtNLM"/>
    </source>
</evidence>